<dbReference type="EMBL" id="MVCE01000006">
    <property type="protein sequence ID" value="PGF32105.1"/>
    <property type="molecule type" value="Genomic_DNA"/>
</dbReference>
<evidence type="ECO:0000313" key="1">
    <source>
        <dbReference type="EMBL" id="PGF32105.1"/>
    </source>
</evidence>
<gene>
    <name evidence="1" type="ORF">B1B09_11705</name>
</gene>
<dbReference type="GO" id="GO:0006355">
    <property type="term" value="P:regulation of DNA-templated transcription"/>
    <property type="evidence" value="ECO:0007669"/>
    <property type="project" value="InterPro"/>
</dbReference>
<organism evidence="1 2">
    <name type="scientific">Cutibacterium acnes</name>
    <name type="common">Propionibacterium acnes</name>
    <dbReference type="NCBI Taxonomy" id="1747"/>
    <lineage>
        <taxon>Bacteria</taxon>
        <taxon>Bacillati</taxon>
        <taxon>Actinomycetota</taxon>
        <taxon>Actinomycetes</taxon>
        <taxon>Propionibacteriales</taxon>
        <taxon>Propionibacteriaceae</taxon>
        <taxon>Cutibacterium</taxon>
    </lineage>
</organism>
<proteinExistence type="predicted"/>
<accession>A0A8B2VFC5</accession>
<name>A0A8B2VFC5_CUTAC</name>
<dbReference type="AlphaFoldDB" id="A0A8B2VFC5"/>
<reference evidence="1 2" key="1">
    <citation type="submission" date="2017-02" db="EMBL/GenBank/DDBJ databases">
        <title>Prevalence of linear plasmids in Cutibacterium acnes isolates obtained from cancerous prostatic tissue.</title>
        <authorList>
            <person name="Davidsson S."/>
            <person name="Bruggemann H."/>
        </authorList>
    </citation>
    <scope>NUCLEOTIDE SEQUENCE [LARGE SCALE GENOMIC DNA]</scope>
    <source>
        <strain evidence="1 2">11-78</strain>
    </source>
</reference>
<dbReference type="InterPro" id="IPR010985">
    <property type="entry name" value="Ribbon_hlx_hlx"/>
</dbReference>
<dbReference type="RefSeq" id="WP_002516397.1">
    <property type="nucleotide sequence ID" value="NZ_AP022844.1"/>
</dbReference>
<dbReference type="OrthoDB" id="5193415at2"/>
<protein>
    <submittedName>
        <fullName evidence="1">CopG family transcriptional regulator</fullName>
    </submittedName>
</protein>
<sequence length="120" mass="12950">MTDELDAELAAWAESDAPVTVPGRILRGAAARAAGRRALAWAGYPNVEAGRTTRAGTGRSQTGNLRHRQVRLDVVTDARLDDLATKTGRKPADIMRSAISAYLDAAGDTTVYLRDKSRER</sequence>
<evidence type="ECO:0000313" key="2">
    <source>
        <dbReference type="Proteomes" id="UP000226191"/>
    </source>
</evidence>
<comment type="caution">
    <text evidence="1">The sequence shown here is derived from an EMBL/GenBank/DDBJ whole genome shotgun (WGS) entry which is preliminary data.</text>
</comment>
<dbReference type="Proteomes" id="UP000226191">
    <property type="component" value="Unassembled WGS sequence"/>
</dbReference>
<dbReference type="SUPFAM" id="SSF47598">
    <property type="entry name" value="Ribbon-helix-helix"/>
    <property type="match status" value="1"/>
</dbReference>